<dbReference type="EMBL" id="VBAJ01000123">
    <property type="protein sequence ID" value="TMJ08130.1"/>
    <property type="molecule type" value="Genomic_DNA"/>
</dbReference>
<dbReference type="EMBL" id="VBAI01000293">
    <property type="protein sequence ID" value="TMJ07040.1"/>
    <property type="molecule type" value="Genomic_DNA"/>
</dbReference>
<dbReference type="Proteomes" id="UP000315217">
    <property type="component" value="Unassembled WGS sequence"/>
</dbReference>
<comment type="similarity">
    <text evidence="1 2">Belongs to the phD/YefM antitoxin family.</text>
</comment>
<dbReference type="AlphaFoldDB" id="A0A537LGA2"/>
<dbReference type="Proteomes" id="UP000318661">
    <property type="component" value="Unassembled WGS sequence"/>
</dbReference>
<evidence type="ECO:0000313" key="3">
    <source>
        <dbReference type="EMBL" id="TMJ07040.1"/>
    </source>
</evidence>
<dbReference type="InterPro" id="IPR036165">
    <property type="entry name" value="YefM-like_sf"/>
</dbReference>
<protein>
    <recommendedName>
        <fullName evidence="2">Antitoxin</fullName>
    </recommendedName>
</protein>
<evidence type="ECO:0000313" key="6">
    <source>
        <dbReference type="Proteomes" id="UP000318661"/>
    </source>
</evidence>
<proteinExistence type="inferred from homology"/>
<evidence type="ECO:0000256" key="1">
    <source>
        <dbReference type="ARBA" id="ARBA00009981"/>
    </source>
</evidence>
<dbReference type="Pfam" id="PF02604">
    <property type="entry name" value="PhdYeFM_antitox"/>
    <property type="match status" value="1"/>
</dbReference>
<evidence type="ECO:0000313" key="4">
    <source>
        <dbReference type="EMBL" id="TMJ08130.1"/>
    </source>
</evidence>
<organism evidence="3 5">
    <name type="scientific">Candidatus Segetimicrobium genomatis</name>
    <dbReference type="NCBI Taxonomy" id="2569760"/>
    <lineage>
        <taxon>Bacteria</taxon>
        <taxon>Bacillati</taxon>
        <taxon>Candidatus Sysuimicrobiota</taxon>
        <taxon>Candidatus Sysuimicrobiia</taxon>
        <taxon>Candidatus Sysuimicrobiales</taxon>
        <taxon>Candidatus Segetimicrobiaceae</taxon>
        <taxon>Candidatus Segetimicrobium</taxon>
    </lineage>
</organism>
<dbReference type="NCBIfam" id="TIGR01552">
    <property type="entry name" value="phd_fam"/>
    <property type="match status" value="1"/>
</dbReference>
<name>A0A537LGA2_9BACT</name>
<dbReference type="Gene3D" id="3.40.1620.10">
    <property type="entry name" value="YefM-like domain"/>
    <property type="match status" value="1"/>
</dbReference>
<reference evidence="5 6" key="1">
    <citation type="journal article" date="2019" name="Nat. Microbiol.">
        <title>Mediterranean grassland soil C-N compound turnover is dependent on rainfall and depth, and is mediated by genomically divergent microorganisms.</title>
        <authorList>
            <person name="Diamond S."/>
            <person name="Andeer P.F."/>
            <person name="Li Z."/>
            <person name="Crits-Christoph A."/>
            <person name="Burstein D."/>
            <person name="Anantharaman K."/>
            <person name="Lane K.R."/>
            <person name="Thomas B.C."/>
            <person name="Pan C."/>
            <person name="Northen T.R."/>
            <person name="Banfield J.F."/>
        </authorList>
    </citation>
    <scope>NUCLEOTIDE SEQUENCE [LARGE SCALE GENOMIC DNA]</scope>
    <source>
        <strain evidence="3">NP_1</strain>
        <strain evidence="4">NP_2</strain>
    </source>
</reference>
<evidence type="ECO:0000256" key="2">
    <source>
        <dbReference type="RuleBase" id="RU362080"/>
    </source>
</evidence>
<sequence length="87" mass="9852">MPETGIRELKIRASEIVRHVRERKVRYIITHRGRPVAVLGPVEGTPLPEAGTPDASAWQQLEQLGKKIGKGWRSRKNSSELLSESRR</sequence>
<dbReference type="InterPro" id="IPR006442">
    <property type="entry name" value="Antitoxin_Phd/YefM"/>
</dbReference>
<accession>A0A537LGA2</accession>
<gene>
    <name evidence="3" type="ORF">E6G98_13910</name>
    <name evidence="4" type="ORF">E6G99_05025</name>
</gene>
<comment type="caution">
    <text evidence="3">The sequence shown here is derived from an EMBL/GenBank/DDBJ whole genome shotgun (WGS) entry which is preliminary data.</text>
</comment>
<evidence type="ECO:0000313" key="5">
    <source>
        <dbReference type="Proteomes" id="UP000315217"/>
    </source>
</evidence>
<comment type="function">
    <text evidence="2">Antitoxin component of a type II toxin-antitoxin (TA) system.</text>
</comment>
<dbReference type="SUPFAM" id="SSF143120">
    <property type="entry name" value="YefM-like"/>
    <property type="match status" value="1"/>
</dbReference>